<accession>A0A816RPK9</accession>
<dbReference type="Proteomes" id="UP000663834">
    <property type="component" value="Unassembled WGS sequence"/>
</dbReference>
<dbReference type="Proteomes" id="UP000663824">
    <property type="component" value="Unassembled WGS sequence"/>
</dbReference>
<evidence type="ECO:0000313" key="8">
    <source>
        <dbReference type="EMBL" id="CAF3766753.1"/>
    </source>
</evidence>
<evidence type="ECO:0000313" key="9">
    <source>
        <dbReference type="EMBL" id="CAF3824356.1"/>
    </source>
</evidence>
<gene>
    <name evidence="8" type="ORF">BYL167_LOCUS1171</name>
    <name evidence="3" type="ORF">CJN711_LOCUS35408</name>
    <name evidence="2" type="ORF">KQP761_LOCUS499</name>
    <name evidence="4" type="ORF">MBJ925_LOCUS2909</name>
    <name evidence="9" type="ORF">OVN521_LOCUS5249</name>
    <name evidence="7" type="ORF">UXM345_LOCUS1111</name>
    <name evidence="6" type="ORF">WKI299_LOCUS14956</name>
    <name evidence="5" type="ORF">XDN619_LOCUS3722</name>
</gene>
<evidence type="ECO:0000313" key="10">
    <source>
        <dbReference type="Proteomes" id="UP000663856"/>
    </source>
</evidence>
<feature type="compositionally biased region" description="Polar residues" evidence="1">
    <location>
        <begin position="701"/>
        <end position="715"/>
    </location>
</feature>
<dbReference type="Proteomes" id="UP000681967">
    <property type="component" value="Unassembled WGS sequence"/>
</dbReference>
<reference evidence="6" key="1">
    <citation type="submission" date="2021-02" db="EMBL/GenBank/DDBJ databases">
        <authorList>
            <person name="Nowell W R."/>
        </authorList>
    </citation>
    <scope>NUCLEOTIDE SEQUENCE</scope>
</reference>
<comment type="caution">
    <text evidence="6">The sequence shown here is derived from an EMBL/GenBank/DDBJ whole genome shotgun (WGS) entry which is preliminary data.</text>
</comment>
<dbReference type="EMBL" id="CAJOBG010000518">
    <property type="protein sequence ID" value="CAF3824356.1"/>
    <property type="molecule type" value="Genomic_DNA"/>
</dbReference>
<evidence type="ECO:0000313" key="4">
    <source>
        <dbReference type="EMBL" id="CAF1923646.1"/>
    </source>
</evidence>
<dbReference type="EMBL" id="CAJNRG010000579">
    <property type="protein sequence ID" value="CAF2010043.1"/>
    <property type="molecule type" value="Genomic_DNA"/>
</dbReference>
<dbReference type="OrthoDB" id="10010386at2759"/>
<dbReference type="AlphaFoldDB" id="A0A816RPK9"/>
<proteinExistence type="predicted"/>
<dbReference type="Proteomes" id="UP000663855">
    <property type="component" value="Unassembled WGS sequence"/>
</dbReference>
<keyword evidence="11" id="KW-1185">Reference proteome</keyword>
<evidence type="ECO:0000313" key="6">
    <source>
        <dbReference type="EMBL" id="CAF2075116.1"/>
    </source>
</evidence>
<protein>
    <submittedName>
        <fullName evidence="6">Uncharacterized protein</fullName>
    </submittedName>
</protein>
<dbReference type="EMBL" id="CAJOBF010000057">
    <property type="protein sequence ID" value="CAF3735720.1"/>
    <property type="molecule type" value="Genomic_DNA"/>
</dbReference>
<dbReference type="Proteomes" id="UP000663866">
    <property type="component" value="Unassembled WGS sequence"/>
</dbReference>
<name>A0A816RPK9_9BILA</name>
<sequence length="850" mass="97223">MNEIRQLCTTSSSPVKHLDEILALFHACPPQYLLPSLSLIGQSISCMSVEQLDINIVNHQLFLIIRQWSERLLQLWLINGTLNGDEHRALFYTHQLFKLLSEWLNQQDSIIIDNDNQETVKRVITDLFVDENFMNTLCRTITQLIMNENDDQFSSAASNLSDDEDHVSPDDIHLETQTSDDQAEQADVLDALFRCVNSLVILFSHPILINNIIATKNLRSCLLDCLNSPLFIQLSTKFLRQNLTSEKIHIRSIFLLFTCLDYCTLSIAAATLQLIPLTRKVLHIWCEVPQNTDDDVSPLIVRLIRLIHRLSLSYKDSVIHENLCAFLVPHFEALCLSSNVIDDIVSLLLTLSTTIQGKRHLRRLGYVQHVLYGTKRYSSLWHPLSLLITQRDLFDSSLSKRLVHLLIQRTINIFQSITTASNDTSFDSTTPSSRNQTALTAIEWFLLLRTSFLSFTMIADELINYTKKVNLINMFIDTILSVQQDEDDSLPKLIDVMTELLWTFSLSISTNINELLQKRFDLCRYLKTNANISTSNVRLASKAILAILELNNKTTSRSTLNYRTPMVSNNLICIFNADESQQEICLTLRDRLLIEQLYTIELITTSSCESFDSLMHLINRSSLCLFCASTQMKSDNLSHFVHQYISLQSHTMPMLAVLVEHDCELEGSWIESLSLTDMQSIVNEIRRHLDQIEDNDVRLPSRTSDASTISQSRNMSPREVRNQSRNYMTRPVPCWSPDDVSEWCDATQGSFETLQPLVVRLDGSALVHLAEILSLDPASMYHSLNDELLQRTGSSVPLTEYVSLRSELQNLLVQKQDQRLKTNTANSIDNTNKSDCKKKRWKKSRLCTII</sequence>
<dbReference type="EMBL" id="CAJNOV010017207">
    <property type="protein sequence ID" value="CAF1602812.1"/>
    <property type="molecule type" value="Genomic_DNA"/>
</dbReference>
<dbReference type="Proteomes" id="UP000663842">
    <property type="component" value="Unassembled WGS sequence"/>
</dbReference>
<feature type="region of interest" description="Disordered" evidence="1">
    <location>
        <begin position="700"/>
        <end position="722"/>
    </location>
</feature>
<dbReference type="EMBL" id="CAJNRE010000182">
    <property type="protein sequence ID" value="CAF1923646.1"/>
    <property type="molecule type" value="Genomic_DNA"/>
</dbReference>
<dbReference type="Proteomes" id="UP000663887">
    <property type="component" value="Unassembled WGS sequence"/>
</dbReference>
<dbReference type="EMBL" id="CAJNRF010005856">
    <property type="protein sequence ID" value="CAF2075116.1"/>
    <property type="molecule type" value="Genomic_DNA"/>
</dbReference>
<dbReference type="EMBL" id="CAJOBH010000165">
    <property type="protein sequence ID" value="CAF3766753.1"/>
    <property type="molecule type" value="Genomic_DNA"/>
</dbReference>
<dbReference type="EMBL" id="CAJNOW010000033">
    <property type="protein sequence ID" value="CAF1214546.1"/>
    <property type="molecule type" value="Genomic_DNA"/>
</dbReference>
<organism evidence="6 10">
    <name type="scientific">Rotaria magnacalcarata</name>
    <dbReference type="NCBI Taxonomy" id="392030"/>
    <lineage>
        <taxon>Eukaryota</taxon>
        <taxon>Metazoa</taxon>
        <taxon>Spiralia</taxon>
        <taxon>Gnathifera</taxon>
        <taxon>Rotifera</taxon>
        <taxon>Eurotatoria</taxon>
        <taxon>Bdelloidea</taxon>
        <taxon>Philodinida</taxon>
        <taxon>Philodinidae</taxon>
        <taxon>Rotaria</taxon>
    </lineage>
</organism>
<evidence type="ECO:0000313" key="11">
    <source>
        <dbReference type="Proteomes" id="UP000663866"/>
    </source>
</evidence>
<evidence type="ECO:0000313" key="5">
    <source>
        <dbReference type="EMBL" id="CAF2010043.1"/>
    </source>
</evidence>
<dbReference type="Proteomes" id="UP000663856">
    <property type="component" value="Unassembled WGS sequence"/>
</dbReference>
<evidence type="ECO:0000256" key="1">
    <source>
        <dbReference type="SAM" id="MobiDB-lite"/>
    </source>
</evidence>
<evidence type="ECO:0000313" key="7">
    <source>
        <dbReference type="EMBL" id="CAF3735720.1"/>
    </source>
</evidence>
<evidence type="ECO:0000313" key="3">
    <source>
        <dbReference type="EMBL" id="CAF1602812.1"/>
    </source>
</evidence>
<evidence type="ECO:0000313" key="2">
    <source>
        <dbReference type="EMBL" id="CAF1214546.1"/>
    </source>
</evidence>